<reference evidence="2" key="3">
    <citation type="submission" date="2025-09" db="UniProtKB">
        <authorList>
            <consortium name="Ensembl"/>
        </authorList>
    </citation>
    <scope>IDENTIFICATION</scope>
</reference>
<protein>
    <submittedName>
        <fullName evidence="2">Uncharacterized protein</fullName>
    </submittedName>
</protein>
<feature type="transmembrane region" description="Helical" evidence="1">
    <location>
        <begin position="59"/>
        <end position="81"/>
    </location>
</feature>
<organism evidence="2 3">
    <name type="scientific">Ciona savignyi</name>
    <name type="common">Pacific transparent sea squirt</name>
    <dbReference type="NCBI Taxonomy" id="51511"/>
    <lineage>
        <taxon>Eukaryota</taxon>
        <taxon>Metazoa</taxon>
        <taxon>Chordata</taxon>
        <taxon>Tunicata</taxon>
        <taxon>Ascidiacea</taxon>
        <taxon>Phlebobranchia</taxon>
        <taxon>Cionidae</taxon>
        <taxon>Ciona</taxon>
    </lineage>
</organism>
<keyword evidence="1" id="KW-0812">Transmembrane</keyword>
<reference evidence="2" key="2">
    <citation type="submission" date="2025-08" db="UniProtKB">
        <authorList>
            <consortium name="Ensembl"/>
        </authorList>
    </citation>
    <scope>IDENTIFICATION</scope>
</reference>
<reference evidence="3" key="1">
    <citation type="submission" date="2003-08" db="EMBL/GenBank/DDBJ databases">
        <authorList>
            <person name="Birren B."/>
            <person name="Nusbaum C."/>
            <person name="Abebe A."/>
            <person name="Abouelleil A."/>
            <person name="Adekoya E."/>
            <person name="Ait-zahra M."/>
            <person name="Allen N."/>
            <person name="Allen T."/>
            <person name="An P."/>
            <person name="Anderson M."/>
            <person name="Anderson S."/>
            <person name="Arachchi H."/>
            <person name="Armbruster J."/>
            <person name="Bachantsang P."/>
            <person name="Baldwin J."/>
            <person name="Barry A."/>
            <person name="Bayul T."/>
            <person name="Blitshsteyn B."/>
            <person name="Bloom T."/>
            <person name="Blye J."/>
            <person name="Boguslavskiy L."/>
            <person name="Borowsky M."/>
            <person name="Boukhgalter B."/>
            <person name="Brunache A."/>
            <person name="Butler J."/>
            <person name="Calixte N."/>
            <person name="Calvo S."/>
            <person name="Camarata J."/>
            <person name="Campo K."/>
            <person name="Chang J."/>
            <person name="Cheshatsang Y."/>
            <person name="Citroen M."/>
            <person name="Collymore A."/>
            <person name="Considine T."/>
            <person name="Cook A."/>
            <person name="Cooke P."/>
            <person name="Corum B."/>
            <person name="Cuomo C."/>
            <person name="David R."/>
            <person name="Dawoe T."/>
            <person name="Degray S."/>
            <person name="Dodge S."/>
            <person name="Dooley K."/>
            <person name="Dorje P."/>
            <person name="Dorjee K."/>
            <person name="Dorris L."/>
            <person name="Duffey N."/>
            <person name="Dupes A."/>
            <person name="Elkins T."/>
            <person name="Engels R."/>
            <person name="Erickson J."/>
            <person name="Farina A."/>
            <person name="Faro S."/>
            <person name="Ferreira P."/>
            <person name="Fischer H."/>
            <person name="Fitzgerald M."/>
            <person name="Foley K."/>
            <person name="Gage D."/>
            <person name="Galagan J."/>
            <person name="Gearin G."/>
            <person name="Gnerre S."/>
            <person name="Gnirke A."/>
            <person name="Goyette A."/>
            <person name="Graham J."/>
            <person name="Grandbois E."/>
            <person name="Gyaltsen K."/>
            <person name="Hafez N."/>
            <person name="Hagopian D."/>
            <person name="Hagos B."/>
            <person name="Hall J."/>
            <person name="Hatcher B."/>
            <person name="Heller A."/>
            <person name="Higgins H."/>
            <person name="Honan T."/>
            <person name="Horn A."/>
            <person name="Houde N."/>
            <person name="Hughes L."/>
            <person name="Hulme W."/>
            <person name="Husby E."/>
            <person name="Iliev I."/>
            <person name="Jaffe D."/>
            <person name="Jones C."/>
            <person name="Kamal M."/>
            <person name="Kamat A."/>
            <person name="Kamvysselis M."/>
            <person name="Karlsson E."/>
            <person name="Kells C."/>
            <person name="Kieu A."/>
            <person name="Kisner P."/>
            <person name="Kodira C."/>
            <person name="Kulbokas E."/>
            <person name="Labutti K."/>
            <person name="Lama D."/>
            <person name="Landers T."/>
            <person name="Leger J."/>
            <person name="Levine S."/>
            <person name="Lewis D."/>
            <person name="Lewis T."/>
            <person name="Lindblad-toh K."/>
            <person name="Liu X."/>
            <person name="Lokyitsang T."/>
            <person name="Lokyitsang Y."/>
            <person name="Lucien O."/>
            <person name="Lui A."/>
            <person name="Ma L.J."/>
            <person name="Mabbitt R."/>
            <person name="Macdonald J."/>
            <person name="Maclean C."/>
            <person name="Major J."/>
            <person name="Manning J."/>
            <person name="Marabella R."/>
            <person name="Maru K."/>
            <person name="Matthews C."/>
            <person name="Mauceli E."/>
            <person name="Mccarthy M."/>
            <person name="Mcdonough S."/>
            <person name="Mcghee T."/>
            <person name="Meldrim J."/>
            <person name="Meneus L."/>
            <person name="Mesirov J."/>
            <person name="Mihalev A."/>
            <person name="Mihova T."/>
            <person name="Mikkelsen T."/>
            <person name="Mlenga V."/>
            <person name="Moru K."/>
            <person name="Mozes J."/>
            <person name="Mulrain L."/>
            <person name="Munson G."/>
            <person name="Naylor J."/>
            <person name="Newes C."/>
            <person name="Nguyen C."/>
            <person name="Nguyen N."/>
            <person name="Nguyen T."/>
            <person name="Nicol R."/>
            <person name="Nielsen C."/>
            <person name="Nizzari M."/>
            <person name="Norbu C."/>
            <person name="Norbu N."/>
            <person name="O'donnell P."/>
            <person name="Okoawo O."/>
            <person name="O'leary S."/>
            <person name="Omotosho B."/>
            <person name="O'neill K."/>
            <person name="Osman S."/>
            <person name="Parker S."/>
            <person name="Perrin D."/>
            <person name="Phunkhang P."/>
            <person name="Piqani B."/>
            <person name="Purcell S."/>
            <person name="Rachupka T."/>
            <person name="Ramasamy U."/>
            <person name="Rameau R."/>
            <person name="Ray V."/>
            <person name="Raymond C."/>
            <person name="Retta R."/>
            <person name="Richardson S."/>
            <person name="Rise C."/>
            <person name="Rodriguez J."/>
            <person name="Rogers J."/>
            <person name="Rogov P."/>
            <person name="Rutman M."/>
            <person name="Schupbach R."/>
            <person name="Seaman C."/>
            <person name="Settipalli S."/>
            <person name="Sharpe T."/>
            <person name="Sheridan J."/>
            <person name="Sherpa N."/>
            <person name="Shi J."/>
            <person name="Smirnov S."/>
            <person name="Smith C."/>
            <person name="Sougnez C."/>
            <person name="Spencer B."/>
            <person name="Stalker J."/>
            <person name="Stange-thomann N."/>
            <person name="Stavropoulos S."/>
            <person name="Stetson K."/>
            <person name="Stone C."/>
            <person name="Stone S."/>
            <person name="Stubbs M."/>
            <person name="Talamas J."/>
            <person name="Tchuinga P."/>
            <person name="Tenzing P."/>
            <person name="Tesfaye S."/>
            <person name="Theodore J."/>
            <person name="Thoulutsang Y."/>
            <person name="Topham K."/>
            <person name="Towey S."/>
            <person name="Tsamla T."/>
            <person name="Tsomo N."/>
            <person name="Vallee D."/>
            <person name="Vassiliev H."/>
            <person name="Venkataraman V."/>
            <person name="Vinson J."/>
            <person name="Vo A."/>
            <person name="Wade C."/>
            <person name="Wang S."/>
            <person name="Wangchuk T."/>
            <person name="Wangdi T."/>
            <person name="Whittaker C."/>
            <person name="Wilkinson J."/>
            <person name="Wu Y."/>
            <person name="Wyman D."/>
            <person name="Yadav S."/>
            <person name="Yang S."/>
            <person name="Yang X."/>
            <person name="Yeager S."/>
            <person name="Yee E."/>
            <person name="Young G."/>
            <person name="Zainoun J."/>
            <person name="Zembeck L."/>
            <person name="Zimmer A."/>
            <person name="Zody M."/>
            <person name="Lander E."/>
        </authorList>
    </citation>
    <scope>NUCLEOTIDE SEQUENCE [LARGE SCALE GENOMIC DNA]</scope>
</reference>
<feature type="transmembrane region" description="Helical" evidence="1">
    <location>
        <begin position="20"/>
        <end position="47"/>
    </location>
</feature>
<keyword evidence="3" id="KW-1185">Reference proteome</keyword>
<accession>H2YJ07</accession>
<keyword evidence="1" id="KW-0472">Membrane</keyword>
<dbReference type="AlphaFoldDB" id="H2YJ07"/>
<sequence length="137" mass="15241">VVLAASYIKVLSADKYCLVSVVLVIVFTAIIERIVLHVDFLLIFTWCFKRIGHKKRPNLSVNLLILIPVPLQSLFIVAILVNISTTGPLRLWNACFSTEHQFTFECVPFCALVLLVVVCSPLLSLTSPSLESWSVSP</sequence>
<dbReference type="HOGENOM" id="CLU_1869717_0_0_1"/>
<evidence type="ECO:0000256" key="1">
    <source>
        <dbReference type="SAM" id="Phobius"/>
    </source>
</evidence>
<keyword evidence="1" id="KW-1133">Transmembrane helix</keyword>
<name>H2YJ07_CIOSA</name>
<feature type="transmembrane region" description="Helical" evidence="1">
    <location>
        <begin position="101"/>
        <end position="123"/>
    </location>
</feature>
<dbReference type="Proteomes" id="UP000007875">
    <property type="component" value="Unassembled WGS sequence"/>
</dbReference>
<dbReference type="Ensembl" id="ENSCSAVT00000005377.1">
    <property type="protein sequence ID" value="ENSCSAVP00000005306.1"/>
    <property type="gene ID" value="ENSCSAVG00000003164.1"/>
</dbReference>
<evidence type="ECO:0000313" key="2">
    <source>
        <dbReference type="Ensembl" id="ENSCSAVP00000005306.1"/>
    </source>
</evidence>
<proteinExistence type="predicted"/>
<dbReference type="InParanoid" id="H2YJ07"/>
<evidence type="ECO:0000313" key="3">
    <source>
        <dbReference type="Proteomes" id="UP000007875"/>
    </source>
</evidence>